<dbReference type="EMBL" id="CP098740">
    <property type="protein sequence ID" value="UZK54537.1"/>
    <property type="molecule type" value="Genomic_DNA"/>
</dbReference>
<organism evidence="2 3">
    <name type="scientific">Streptomyces drozdowiczii</name>
    <dbReference type="NCBI Taxonomy" id="202862"/>
    <lineage>
        <taxon>Bacteria</taxon>
        <taxon>Bacillati</taxon>
        <taxon>Actinomycetota</taxon>
        <taxon>Actinomycetes</taxon>
        <taxon>Kitasatosporales</taxon>
        <taxon>Streptomycetaceae</taxon>
        <taxon>Streptomyces</taxon>
    </lineage>
</organism>
<protein>
    <recommendedName>
        <fullName evidence="4">Lipoprotein</fullName>
    </recommendedName>
</protein>
<evidence type="ECO:0000313" key="2">
    <source>
        <dbReference type="EMBL" id="UZK54537.1"/>
    </source>
</evidence>
<keyword evidence="3" id="KW-1185">Reference proteome</keyword>
<dbReference type="Proteomes" id="UP001164963">
    <property type="component" value="Chromosome"/>
</dbReference>
<evidence type="ECO:0000313" key="3">
    <source>
        <dbReference type="Proteomes" id="UP001164963"/>
    </source>
</evidence>
<gene>
    <name evidence="2" type="ORF">NEH16_10645</name>
</gene>
<feature type="signal peptide" evidence="1">
    <location>
        <begin position="1"/>
        <end position="33"/>
    </location>
</feature>
<reference evidence="2" key="1">
    <citation type="journal article" date="2022" name="Front. Microbiol.">
        <title>Mirubactin C rescues the lethal effect of cell wall biosynthesis mutations in Bacillus subtilis.</title>
        <authorList>
            <person name="Kepplinger B."/>
            <person name="Wen X."/>
            <person name="Tyler A.R."/>
            <person name="Kim B.Y."/>
            <person name="Brown J."/>
            <person name="Banks P."/>
            <person name="Dashti Y."/>
            <person name="Mackenzie E.S."/>
            <person name="Wills C."/>
            <person name="Kawai Y."/>
            <person name="Waldron K.J."/>
            <person name="Allenby N.E.E."/>
            <person name="Wu L.J."/>
            <person name="Hall M.J."/>
            <person name="Errington J."/>
        </authorList>
    </citation>
    <scope>NUCLEOTIDE SEQUENCE</scope>
    <source>
        <strain evidence="2">MDA8-470</strain>
    </source>
</reference>
<proteinExistence type="predicted"/>
<name>A0ABY6PQY4_9ACTN</name>
<dbReference type="RefSeq" id="WP_265541621.1">
    <property type="nucleotide sequence ID" value="NZ_CP098740.1"/>
</dbReference>
<sequence length="256" mass="26609">MTSSAPAVRARRRNASLAVALCAGLTAALTACGGEDPDEGTNGVGKLSAPEIEKKARAATDSADAVRLAGTLVSKGGTYKIDMRLKNKGGAGSVTSKNSTFTLLRIDDELYLKADAGFWSHEDEGKADTGEDGTAAADKLEGKYVKVPEGDPTYKQLSGFTDKKVLLDGMLTLHGKLTKGDRDKVAGVRTVRIMGGEGAGGALDVALEGKPYPLRFARGGGGGVITLADWGKDFTLKAPAEDETVDYGKQLPKTSS</sequence>
<keyword evidence="1" id="KW-0732">Signal</keyword>
<evidence type="ECO:0008006" key="4">
    <source>
        <dbReference type="Google" id="ProtNLM"/>
    </source>
</evidence>
<feature type="chain" id="PRO_5046211422" description="Lipoprotein" evidence="1">
    <location>
        <begin position="34"/>
        <end position="256"/>
    </location>
</feature>
<accession>A0ABY6PQY4</accession>
<evidence type="ECO:0000256" key="1">
    <source>
        <dbReference type="SAM" id="SignalP"/>
    </source>
</evidence>